<feature type="region of interest" description="Disordered" evidence="1">
    <location>
        <begin position="646"/>
        <end position="670"/>
    </location>
</feature>
<keyword evidence="2" id="KW-0812">Transmembrane</keyword>
<feature type="compositionally biased region" description="Low complexity" evidence="1">
    <location>
        <begin position="16"/>
        <end position="26"/>
    </location>
</feature>
<protein>
    <submittedName>
        <fullName evidence="3">Uncharacterized protein</fullName>
    </submittedName>
</protein>
<keyword evidence="2" id="KW-0472">Membrane</keyword>
<feature type="compositionally biased region" description="Pro residues" evidence="1">
    <location>
        <begin position="787"/>
        <end position="797"/>
    </location>
</feature>
<feature type="compositionally biased region" description="Pro residues" evidence="1">
    <location>
        <begin position="1"/>
        <end position="15"/>
    </location>
</feature>
<feature type="compositionally biased region" description="Low complexity" evidence="1">
    <location>
        <begin position="185"/>
        <end position="200"/>
    </location>
</feature>
<feature type="compositionally biased region" description="Polar residues" evidence="1">
    <location>
        <begin position="685"/>
        <end position="703"/>
    </location>
</feature>
<evidence type="ECO:0000313" key="3">
    <source>
        <dbReference type="EMBL" id="KAF9965645.1"/>
    </source>
</evidence>
<dbReference type="AlphaFoldDB" id="A0A9P6JAB8"/>
<feature type="compositionally biased region" description="Basic residues" evidence="1">
    <location>
        <begin position="740"/>
        <end position="751"/>
    </location>
</feature>
<organism evidence="3 4">
    <name type="scientific">Mortierella alpina</name>
    <name type="common">Oleaginous fungus</name>
    <name type="synonym">Mortierella renispora</name>
    <dbReference type="NCBI Taxonomy" id="64518"/>
    <lineage>
        <taxon>Eukaryota</taxon>
        <taxon>Fungi</taxon>
        <taxon>Fungi incertae sedis</taxon>
        <taxon>Mucoromycota</taxon>
        <taxon>Mortierellomycotina</taxon>
        <taxon>Mortierellomycetes</taxon>
        <taxon>Mortierellales</taxon>
        <taxon>Mortierellaceae</taxon>
        <taxon>Mortierella</taxon>
    </lineage>
</organism>
<evidence type="ECO:0000313" key="4">
    <source>
        <dbReference type="Proteomes" id="UP000738359"/>
    </source>
</evidence>
<feature type="region of interest" description="Disordered" evidence="1">
    <location>
        <begin position="682"/>
        <end position="703"/>
    </location>
</feature>
<reference evidence="3" key="1">
    <citation type="journal article" date="2020" name="Fungal Divers.">
        <title>Resolving the Mortierellaceae phylogeny through synthesis of multi-gene phylogenetics and phylogenomics.</title>
        <authorList>
            <person name="Vandepol N."/>
            <person name="Liber J."/>
            <person name="Desiro A."/>
            <person name="Na H."/>
            <person name="Kennedy M."/>
            <person name="Barry K."/>
            <person name="Grigoriev I.V."/>
            <person name="Miller A.N."/>
            <person name="O'Donnell K."/>
            <person name="Stajich J.E."/>
            <person name="Bonito G."/>
        </authorList>
    </citation>
    <scope>NUCLEOTIDE SEQUENCE</scope>
    <source>
        <strain evidence="3">CK1249</strain>
    </source>
</reference>
<dbReference type="OrthoDB" id="2433581at2759"/>
<sequence>MPPDPTSVSPPPVSIPPSSSSSPSSTVSSRRLRRLLVSLSVLLLSTSPLLLTPVDALSCLCPAAVSAGGRSSNQLFDLTWTLTDLDTAVYDALSAELFCMDSTGVSAGEWQATSRLFTNRTIDSTGGQYQVSLASCGPLARNGAIRMVAESLSTGLWDEKTCYFSIFQTFSLVPDPPVDPPPSQQPIAPEKPTATTNPPEEATRAPRIGNPEPTANPTINPKVPGGTTAPNPTPGGDTLPTNNPNASPINPGSQPTPNPSQSGPGSGGLFGGPQASQPTNGGGDGGGGGGGPAPSSPPPAQLPNGSGVSSAEDSTHREKIKTITAALSSVGTAACLALVVLSLLVIRKRRKERRMNSGGGHKTLPRSMAPGARAGLGGGAGGAMRESKMRFTLKRSPKEGYFYQMDDNDTDIEIDSHSGEAFDEKSGNRSGIDTMQATTSHQTRPTSMVEDGAGVHQRSVMASVPPLKPLQYAHLEPLPAGFDRQRRSSLPLTDPASSAFSMSSYRSSFETSSVIRKYWAASMAVRAERRAEGHPPSTRDLEDGRSGYSYYDEGSVFGDGSRDSDSRLADIMSMRTTGSGHSAATTRRPYRRNTLNSFGAYSFGQTETTTMSLSSIPDSLMISEDEFLERLRAHELEQEELYLQAQQHGQQYSDEGDEEEHAYYPHPHHRHPHPYYHHGHGSIISRRTSSVPSLTSSTDPFKTFDSNEVLMDVDHTSTEDLDPFSDDRALSRTSSTQSGHPRHHEYHHHQQQQRLHDGYGYPPYMTQAQQESGDGPKARLPTVQPLPAYPPPSAPPY</sequence>
<dbReference type="EMBL" id="JAAAHY010000234">
    <property type="protein sequence ID" value="KAF9965645.1"/>
    <property type="molecule type" value="Genomic_DNA"/>
</dbReference>
<keyword evidence="4" id="KW-1185">Reference proteome</keyword>
<feature type="compositionally biased region" description="Polar residues" evidence="1">
    <location>
        <begin position="303"/>
        <end position="312"/>
    </location>
</feature>
<feature type="region of interest" description="Disordered" evidence="1">
    <location>
        <begin position="717"/>
        <end position="797"/>
    </location>
</feature>
<comment type="caution">
    <text evidence="3">The sequence shown here is derived from an EMBL/GenBank/DDBJ whole genome shotgun (WGS) entry which is preliminary data.</text>
</comment>
<keyword evidence="2" id="KW-1133">Transmembrane helix</keyword>
<accession>A0A9P6JAB8</accession>
<name>A0A9P6JAB8_MORAP</name>
<feature type="compositionally biased region" description="Low complexity" evidence="1">
    <location>
        <begin position="224"/>
        <end position="238"/>
    </location>
</feature>
<feature type="compositionally biased region" description="Gly residues" evidence="1">
    <location>
        <begin position="280"/>
        <end position="292"/>
    </location>
</feature>
<feature type="transmembrane region" description="Helical" evidence="2">
    <location>
        <begin position="323"/>
        <end position="346"/>
    </location>
</feature>
<feature type="compositionally biased region" description="Pro residues" evidence="1">
    <location>
        <begin position="175"/>
        <end position="184"/>
    </location>
</feature>
<evidence type="ECO:0000256" key="1">
    <source>
        <dbReference type="SAM" id="MobiDB-lite"/>
    </source>
</evidence>
<dbReference type="Proteomes" id="UP000738359">
    <property type="component" value="Unassembled WGS sequence"/>
</dbReference>
<gene>
    <name evidence="3" type="ORF">BGZ70_004407</name>
</gene>
<feature type="region of interest" description="Disordered" evidence="1">
    <location>
        <begin position="175"/>
        <end position="316"/>
    </location>
</feature>
<feature type="region of interest" description="Disordered" evidence="1">
    <location>
        <begin position="1"/>
        <end position="26"/>
    </location>
</feature>
<evidence type="ECO:0000256" key="2">
    <source>
        <dbReference type="SAM" id="Phobius"/>
    </source>
</evidence>
<proteinExistence type="predicted"/>
<feature type="region of interest" description="Disordered" evidence="1">
    <location>
        <begin position="352"/>
        <end position="384"/>
    </location>
</feature>
<feature type="compositionally biased region" description="Low complexity" evidence="1">
    <location>
        <begin position="251"/>
        <end position="263"/>
    </location>
</feature>
<feature type="compositionally biased region" description="Polar residues" evidence="1">
    <location>
        <begin position="239"/>
        <end position="250"/>
    </location>
</feature>